<dbReference type="GO" id="GO:0006623">
    <property type="term" value="P:protein targeting to vacuole"/>
    <property type="evidence" value="ECO:0007669"/>
    <property type="project" value="TreeGrafter"/>
</dbReference>
<organism evidence="9">
    <name type="scientific">Photinus pyralis</name>
    <name type="common">Common eastern firefly</name>
    <name type="synonym">Lampyris pyralis</name>
    <dbReference type="NCBI Taxonomy" id="7054"/>
    <lineage>
        <taxon>Eukaryota</taxon>
        <taxon>Metazoa</taxon>
        <taxon>Ecdysozoa</taxon>
        <taxon>Arthropoda</taxon>
        <taxon>Hexapoda</taxon>
        <taxon>Insecta</taxon>
        <taxon>Pterygota</taxon>
        <taxon>Neoptera</taxon>
        <taxon>Endopterygota</taxon>
        <taxon>Coleoptera</taxon>
        <taxon>Polyphaga</taxon>
        <taxon>Elateriformia</taxon>
        <taxon>Elateroidea</taxon>
        <taxon>Lampyridae</taxon>
        <taxon>Lampyrinae</taxon>
        <taxon>Photinus</taxon>
    </lineage>
</organism>
<evidence type="ECO:0000256" key="3">
    <source>
        <dbReference type="ARBA" id="ARBA00022448"/>
    </source>
</evidence>
<dbReference type="GO" id="GO:0031902">
    <property type="term" value="C:late endosome membrane"/>
    <property type="evidence" value="ECO:0007669"/>
    <property type="project" value="UniProtKB-SubCell"/>
</dbReference>
<dbReference type="SUPFAM" id="SSF140111">
    <property type="entry name" value="Endosomal sorting complex assembly domain"/>
    <property type="match status" value="1"/>
</dbReference>
<accession>A0A1Y1LPZ6</accession>
<keyword evidence="5 7" id="KW-0653">Protein transport</keyword>
<evidence type="ECO:0000256" key="5">
    <source>
        <dbReference type="ARBA" id="ARBA00022927"/>
    </source>
</evidence>
<dbReference type="PANTHER" id="PTHR13678:SF27">
    <property type="entry name" value="LD45836P"/>
    <property type="match status" value="1"/>
</dbReference>
<dbReference type="InterPro" id="IPR037202">
    <property type="entry name" value="ESCRT_assembly_dom"/>
</dbReference>
<evidence type="ECO:0000256" key="6">
    <source>
        <dbReference type="ARBA" id="ARBA00025010"/>
    </source>
</evidence>
<dbReference type="InterPro" id="IPR009851">
    <property type="entry name" value="Mod_r"/>
</dbReference>
<dbReference type="GO" id="GO:0006612">
    <property type="term" value="P:protein targeting to membrane"/>
    <property type="evidence" value="ECO:0007669"/>
    <property type="project" value="TreeGrafter"/>
</dbReference>
<feature type="domain" description="VPS37 C-terminal" evidence="8">
    <location>
        <begin position="93"/>
        <end position="180"/>
    </location>
</feature>
<evidence type="ECO:0000313" key="9">
    <source>
        <dbReference type="EMBL" id="JAV75732.1"/>
    </source>
</evidence>
<comment type="similarity">
    <text evidence="2">Belongs to the VPS37 family.</text>
</comment>
<evidence type="ECO:0000259" key="8">
    <source>
        <dbReference type="PROSITE" id="PS51314"/>
    </source>
</evidence>
<proteinExistence type="inferred from homology"/>
<dbReference type="PROSITE" id="PS51314">
    <property type="entry name" value="VPS37_C"/>
    <property type="match status" value="1"/>
</dbReference>
<evidence type="ECO:0000256" key="1">
    <source>
        <dbReference type="ARBA" id="ARBA00004633"/>
    </source>
</evidence>
<dbReference type="InterPro" id="IPR029012">
    <property type="entry name" value="Helix_hairpin_bin_sf"/>
</dbReference>
<comment type="subcellular location">
    <subcellularLocation>
        <location evidence="1">Late endosome membrane</location>
        <topology evidence="1">Peripheral membrane protein</topology>
    </subcellularLocation>
</comment>
<comment type="function">
    <text evidence="6">Component of the ESCRT-I complex, a regulator of vesicular trafficking process. Required for the sorting of endocytic ubiquitinated cargos into multivesicular bodies. May be involved in cell growth and differentiation.</text>
</comment>
<evidence type="ECO:0000256" key="7">
    <source>
        <dbReference type="PROSITE-ProRule" id="PRU00646"/>
    </source>
</evidence>
<dbReference type="Pfam" id="PF07200">
    <property type="entry name" value="Mod_r"/>
    <property type="match status" value="1"/>
</dbReference>
<keyword evidence="3 7" id="KW-0813">Transport</keyword>
<evidence type="ECO:0000256" key="2">
    <source>
        <dbReference type="ARBA" id="ARBA00007617"/>
    </source>
</evidence>
<dbReference type="GO" id="GO:0000813">
    <property type="term" value="C:ESCRT I complex"/>
    <property type="evidence" value="ECO:0007669"/>
    <property type="project" value="UniProtKB-ARBA"/>
</dbReference>
<protein>
    <recommendedName>
        <fullName evidence="8">VPS37 C-terminal domain-containing protein</fullName>
    </recommendedName>
</protein>
<evidence type="ECO:0000256" key="4">
    <source>
        <dbReference type="ARBA" id="ARBA00022753"/>
    </source>
</evidence>
<name>A0A1Y1LPZ6_PHOPY</name>
<reference evidence="9" key="1">
    <citation type="journal article" date="2016" name="Sci. Rep.">
        <title>Molecular characterization of firefly nuptial gifts: a multi-omics approach sheds light on postcopulatory sexual selection.</title>
        <authorList>
            <person name="Al-Wathiqui N."/>
            <person name="Fallon T.R."/>
            <person name="South A."/>
            <person name="Weng J.K."/>
            <person name="Lewis S.M."/>
        </authorList>
    </citation>
    <scope>NUCLEOTIDE SEQUENCE</scope>
</reference>
<dbReference type="EMBL" id="GEZM01049960">
    <property type="protein sequence ID" value="JAV75732.1"/>
    <property type="molecule type" value="Transcribed_RNA"/>
</dbReference>
<dbReference type="Gene3D" id="1.10.287.660">
    <property type="entry name" value="Helix hairpin bin"/>
    <property type="match status" value="1"/>
</dbReference>
<keyword evidence="4" id="KW-0967">Endosome</keyword>
<dbReference type="AlphaFoldDB" id="A0A1Y1LPZ6"/>
<dbReference type="PANTHER" id="PTHR13678">
    <property type="entry name" value="VACUOLAR PROTEIN SORTING-ASSOCIATED PROTEIN 37"/>
    <property type="match status" value="1"/>
</dbReference>
<sequence length="230" mass="25909">MSLAVFQADSKRALGSLSNLTNDQLDEYINNEEKIESLLQGLNQSYLQEIEQEKETLLASNSSLSEFNLTREPALIEGRERVEKLSADGEEIYKTVEEKMNEIREKTGDMSLETALALLQTAASETEEESDKLTSQFLSNEIELDQFLEEFIEKRIVMHTRLIKAEKMAKILSSDPILNNVPSYVNAPPVNINSNYFPGINPNSAPNVPYPIGGISMPMPGNINYFQNHY</sequence>
<dbReference type="GO" id="GO:0043162">
    <property type="term" value="P:ubiquitin-dependent protein catabolic process via the multivesicular body sorting pathway"/>
    <property type="evidence" value="ECO:0007669"/>
    <property type="project" value="TreeGrafter"/>
</dbReference>